<dbReference type="EMBL" id="CP000115">
    <property type="protein sequence ID" value="ABA03523.1"/>
    <property type="molecule type" value="Genomic_DNA"/>
</dbReference>
<dbReference type="Proteomes" id="UP000002531">
    <property type="component" value="Chromosome"/>
</dbReference>
<dbReference type="AlphaFoldDB" id="Q3SW18"/>
<gene>
    <name evidence="1" type="ordered locus">Nwi_0256</name>
</gene>
<dbReference type="KEGG" id="nwi:Nwi_0256"/>
<keyword evidence="2" id="KW-1185">Reference proteome</keyword>
<dbReference type="HOGENOM" id="CLU_1617280_0_0_5"/>
<dbReference type="STRING" id="323098.Nwi_0256"/>
<accession>Q3SW18</accession>
<organism evidence="1 2">
    <name type="scientific">Nitrobacter winogradskyi (strain ATCC 25391 / DSM 10237 / CIP 104748 / NCIMB 11846 / Nb-255)</name>
    <dbReference type="NCBI Taxonomy" id="323098"/>
    <lineage>
        <taxon>Bacteria</taxon>
        <taxon>Pseudomonadati</taxon>
        <taxon>Pseudomonadota</taxon>
        <taxon>Alphaproteobacteria</taxon>
        <taxon>Hyphomicrobiales</taxon>
        <taxon>Nitrobacteraceae</taxon>
        <taxon>Nitrobacter</taxon>
    </lineage>
</organism>
<reference evidence="1 2" key="1">
    <citation type="journal article" date="2006" name="Appl. Environ. Microbiol.">
        <title>Genome sequence of the chemolithoautotrophic nitrite-oxidizing bacterium Nitrobacter winogradskyi Nb-255.</title>
        <authorList>
            <person name="Starkenburg S.R."/>
            <person name="Chain P.S."/>
            <person name="Sayavedra-Soto L.A."/>
            <person name="Hauser L."/>
            <person name="Land M.L."/>
            <person name="Larimer F.W."/>
            <person name="Malfatti S.A."/>
            <person name="Klotz M.G."/>
            <person name="Bottomley P.J."/>
            <person name="Arp D.J."/>
            <person name="Hickey W.J."/>
        </authorList>
    </citation>
    <scope>NUCLEOTIDE SEQUENCE [LARGE SCALE GENOMIC DNA]</scope>
    <source>
        <strain evidence="2">ATCC 25391 / DSM 10237 / CIP 104748 / NCIMB 11846 / Nb-255</strain>
    </source>
</reference>
<sequence length="164" mass="18794">MAVTRRLVRRSFSEGGRRGAVHESPVLRRLGGAGRVKVPHLILLLPFPMYEGAETMKEERNRKSRHEPRGKFVTGEDYKKTWGTPLGQDCIDLHETLARWLGERLVFLADHTTTVTPDAAEPWHEALRRNGEALLRYAAEWPEGEGEAKRSLEWVARNLESLWD</sequence>
<protein>
    <submittedName>
        <fullName evidence="1">Uncharacterized protein</fullName>
    </submittedName>
</protein>
<proteinExistence type="predicted"/>
<name>Q3SW18_NITWN</name>
<dbReference type="RefSeq" id="WP_011313589.1">
    <property type="nucleotide sequence ID" value="NC_007406.1"/>
</dbReference>
<evidence type="ECO:0000313" key="2">
    <source>
        <dbReference type="Proteomes" id="UP000002531"/>
    </source>
</evidence>
<evidence type="ECO:0000313" key="1">
    <source>
        <dbReference type="EMBL" id="ABA03523.1"/>
    </source>
</evidence>